<protein>
    <submittedName>
        <fullName evidence="2">Uncharacterized protein</fullName>
    </submittedName>
</protein>
<keyword evidence="1" id="KW-1133">Transmembrane helix</keyword>
<dbReference type="InterPro" id="IPR038213">
    <property type="entry name" value="IFI6/IFI27-like_sf"/>
</dbReference>
<keyword evidence="3" id="KW-1185">Reference proteome</keyword>
<feature type="transmembrane region" description="Helical" evidence="1">
    <location>
        <begin position="72"/>
        <end position="91"/>
    </location>
</feature>
<evidence type="ECO:0000313" key="2">
    <source>
        <dbReference type="EMBL" id="KAK1451086.1"/>
    </source>
</evidence>
<proteinExistence type="predicted"/>
<dbReference type="EMBL" id="MPDP01000301">
    <property type="protein sequence ID" value="KAK1451086.1"/>
    <property type="molecule type" value="Genomic_DNA"/>
</dbReference>
<feature type="non-terminal residue" evidence="2">
    <location>
        <position position="1"/>
    </location>
</feature>
<name>A0AAI9U3N1_9PEZI</name>
<keyword evidence="1" id="KW-0812">Transmembrane</keyword>
<dbReference type="Gene3D" id="6.10.110.10">
    <property type="match status" value="1"/>
</dbReference>
<feature type="transmembrane region" description="Helical" evidence="1">
    <location>
        <begin position="135"/>
        <end position="154"/>
    </location>
</feature>
<gene>
    <name evidence="2" type="ORF">CCUS01_11264</name>
</gene>
<evidence type="ECO:0000256" key="1">
    <source>
        <dbReference type="SAM" id="Phobius"/>
    </source>
</evidence>
<accession>A0AAI9U3N1</accession>
<dbReference type="AlphaFoldDB" id="A0AAI9U3N1"/>
<sequence>VPSLRCITGSNQLQPDFRIRWKYRFVGGRWPTHQSAVEGTGIQRKSRFMIQAVLGRTCGLAVPGTDHRGSNYSIWTTVYTVVSIAILASGLSPDGVGAGTLAAAFQSCMYGAFTPAGGLFASLTSMAMLGTLMPWAAVTSGVLATLVAGIVWGFGVGRRLYARVVDLLLRL</sequence>
<dbReference type="Proteomes" id="UP001239213">
    <property type="component" value="Unassembled WGS sequence"/>
</dbReference>
<feature type="transmembrane region" description="Helical" evidence="1">
    <location>
        <begin position="103"/>
        <end position="123"/>
    </location>
</feature>
<keyword evidence="1" id="KW-0472">Membrane</keyword>
<comment type="caution">
    <text evidence="2">The sequence shown here is derived from an EMBL/GenBank/DDBJ whole genome shotgun (WGS) entry which is preliminary data.</text>
</comment>
<organism evidence="2 3">
    <name type="scientific">Colletotrichum cuscutae</name>
    <dbReference type="NCBI Taxonomy" id="1209917"/>
    <lineage>
        <taxon>Eukaryota</taxon>
        <taxon>Fungi</taxon>
        <taxon>Dikarya</taxon>
        <taxon>Ascomycota</taxon>
        <taxon>Pezizomycotina</taxon>
        <taxon>Sordariomycetes</taxon>
        <taxon>Hypocreomycetidae</taxon>
        <taxon>Glomerellales</taxon>
        <taxon>Glomerellaceae</taxon>
        <taxon>Colletotrichum</taxon>
        <taxon>Colletotrichum acutatum species complex</taxon>
    </lineage>
</organism>
<reference evidence="2" key="1">
    <citation type="submission" date="2016-11" db="EMBL/GenBank/DDBJ databases">
        <title>The genome sequence of Colletotrichum cuscutae.</title>
        <authorList>
            <person name="Baroncelli R."/>
        </authorList>
    </citation>
    <scope>NUCLEOTIDE SEQUENCE</scope>
    <source>
        <strain evidence="2">IMI 304802</strain>
    </source>
</reference>
<evidence type="ECO:0000313" key="3">
    <source>
        <dbReference type="Proteomes" id="UP001239213"/>
    </source>
</evidence>